<dbReference type="Pfam" id="PF22042">
    <property type="entry name" value="EF-G_D2"/>
    <property type="match status" value="1"/>
</dbReference>
<dbReference type="HAMAP" id="MF_00100_B">
    <property type="entry name" value="IF_2_B"/>
    <property type="match status" value="1"/>
</dbReference>
<evidence type="ECO:0000256" key="9">
    <source>
        <dbReference type="HAMAP-Rule" id="MF_00100"/>
    </source>
</evidence>
<dbReference type="InterPro" id="IPR044145">
    <property type="entry name" value="IF2_II"/>
</dbReference>
<evidence type="ECO:0000259" key="14">
    <source>
        <dbReference type="PROSITE" id="PS51722"/>
    </source>
</evidence>
<evidence type="ECO:0000256" key="3">
    <source>
        <dbReference type="ARBA" id="ARBA00020675"/>
    </source>
</evidence>
<accession>A0ABS7ZVZ0</accession>
<dbReference type="RefSeq" id="WP_225675683.1">
    <property type="nucleotide sequence ID" value="NZ_JAEDAH010000088.1"/>
</dbReference>
<dbReference type="CDD" id="cd03702">
    <property type="entry name" value="IF2_mtIF2_II"/>
    <property type="match status" value="1"/>
</dbReference>
<comment type="function">
    <text evidence="9 10">One of the essential components for the initiation of protein synthesis. Protects formylmethionyl-tRNA from spontaneous hydrolysis and promotes its binding to the 30S ribosomal subunits. Also involved in the hydrolysis of GTP during the formation of the 70S ribosomal complex.</text>
</comment>
<dbReference type="SUPFAM" id="SSF46955">
    <property type="entry name" value="Putative DNA-binding domain"/>
    <property type="match status" value="1"/>
</dbReference>
<name>A0ABS7ZVZ0_9GAMM</name>
<dbReference type="EMBL" id="JAEDAH010000088">
    <property type="protein sequence ID" value="MCA6064576.1"/>
    <property type="molecule type" value="Genomic_DNA"/>
</dbReference>
<keyword evidence="4 9" id="KW-0963">Cytoplasm</keyword>
<dbReference type="PANTHER" id="PTHR43381:SF5">
    <property type="entry name" value="TR-TYPE G DOMAIN-CONTAINING PROTEIN"/>
    <property type="match status" value="1"/>
</dbReference>
<keyword evidence="16" id="KW-1185">Reference proteome</keyword>
<feature type="compositionally biased region" description="Basic residues" evidence="13">
    <location>
        <begin position="219"/>
        <end position="236"/>
    </location>
</feature>
<dbReference type="Pfam" id="PF08364">
    <property type="entry name" value="IF2_assoc"/>
    <property type="match status" value="1"/>
</dbReference>
<dbReference type="GO" id="GO:0003743">
    <property type="term" value="F:translation initiation factor activity"/>
    <property type="evidence" value="ECO:0007669"/>
    <property type="project" value="UniProtKB-KW"/>
</dbReference>
<evidence type="ECO:0000256" key="7">
    <source>
        <dbReference type="ARBA" id="ARBA00022917"/>
    </source>
</evidence>
<organism evidence="15 16">
    <name type="scientific">Thalassolituus marinus</name>
    <dbReference type="NCBI Taxonomy" id="671053"/>
    <lineage>
        <taxon>Bacteria</taxon>
        <taxon>Pseudomonadati</taxon>
        <taxon>Pseudomonadota</taxon>
        <taxon>Gammaproteobacteria</taxon>
        <taxon>Oceanospirillales</taxon>
        <taxon>Oceanospirillaceae</taxon>
        <taxon>Thalassolituus</taxon>
    </lineage>
</organism>
<evidence type="ECO:0000256" key="1">
    <source>
        <dbReference type="ARBA" id="ARBA00004496"/>
    </source>
</evidence>
<feature type="domain" description="Tr-type G" evidence="14">
    <location>
        <begin position="334"/>
        <end position="503"/>
    </location>
</feature>
<keyword evidence="6 9" id="KW-0547">Nucleotide-binding</keyword>
<feature type="binding site" evidence="9">
    <location>
        <begin position="443"/>
        <end position="446"/>
    </location>
    <ligand>
        <name>GTP</name>
        <dbReference type="ChEBI" id="CHEBI:37565"/>
    </ligand>
</feature>
<dbReference type="InterPro" id="IPR005225">
    <property type="entry name" value="Small_GTP-bd"/>
</dbReference>
<feature type="compositionally biased region" description="Basic and acidic residues" evidence="13">
    <location>
        <begin position="169"/>
        <end position="218"/>
    </location>
</feature>
<dbReference type="Gene3D" id="3.30.56.50">
    <property type="entry name" value="Putative DNA-binding domain, N-terminal subdomain of bacterial translation initiation factor IF2"/>
    <property type="match status" value="1"/>
</dbReference>
<comment type="similarity">
    <text evidence="2 9 10">Belongs to the TRAFAC class translation factor GTPase superfamily. Classic translation factor GTPase family. IF-2 subfamily.</text>
</comment>
<feature type="coiled-coil region" evidence="12">
    <location>
        <begin position="90"/>
        <end position="117"/>
    </location>
</feature>
<dbReference type="Gene3D" id="3.40.50.300">
    <property type="entry name" value="P-loop containing nucleotide triphosphate hydrolases"/>
    <property type="match status" value="1"/>
</dbReference>
<dbReference type="InterPro" id="IPR009000">
    <property type="entry name" value="Transl_B-barrel_sf"/>
</dbReference>
<evidence type="ECO:0000313" key="16">
    <source>
        <dbReference type="Proteomes" id="UP000714380"/>
    </source>
</evidence>
<keyword evidence="7 9" id="KW-0648">Protein biosynthesis</keyword>
<dbReference type="InterPro" id="IPR000795">
    <property type="entry name" value="T_Tr_GTP-bd_dom"/>
</dbReference>
<keyword evidence="8 9" id="KW-0342">GTP-binding</keyword>
<evidence type="ECO:0000313" key="15">
    <source>
        <dbReference type="EMBL" id="MCA6064576.1"/>
    </source>
</evidence>
<dbReference type="Gene3D" id="3.40.50.10050">
    <property type="entry name" value="Translation initiation factor IF- 2, domain 3"/>
    <property type="match status" value="1"/>
</dbReference>
<sequence length="834" mass="89443">MADVTVKELADVVGTSVDRLLSQMKEAGLPQTGADQAVSDEQKQSLLTFLKKSHGESTAAPKKITLKRKVTTTLKTGQGGKKAVAIEVRKKRTYVKREELEKEAEQQAEAVAEVAAEAVAAPETVEAAVAAPVAEEPKAEAVAEAPAAEAKADKPAAKAKAAPTEELDVAQKRAEAEVAAQRQDDGGRNKKATKAVDKKRADQRENSRFRDSDDSDRNRGRRPGKGPKLKGGRGKHSSNEHAFTKPTAPVIREVELPEAISVGDLASKMAVKAGEVIKELMKMGVMATINQTLDQDTASLVVEEMGHKVTKLIADDQLEQDVTESVSYEGDEQTRAPVVTVMGHVDHGKTSLLDYIRSSRVASGEAGGITQHIGAYHVETDHGMVSFLDTPGHAAFTSMRARGAQATDVVILVVAADDGVMPQTEEAVQHAKSAGVPLVVAVNKMDKEAADPDRVKNELSARDVIPEDWGGDVPFIPVSAKTGQGIDELLEAVLLQAELLELKAHFTGPGQGVVVESRLDKGRGPVATLLVQNGTLKKGDIVLAGTCYGRARALLDENGKQTDGAGPSIPVEILGLNGTPDAGDNFMVVESEKKAREVAEFRETKMKEQLQQRQQAAKLDALFAGMGEGQQASLNVVVKTDVRGSLEAIVASLQKLATDEVKVNVVASGVGGITETDATLAVAASAVVFGFNVRADNAAKRVVENNDVDMRYYSVIYDLLDDVKQAMAGLLAPELREEIVGIAEVRDVFNSPKFGQIAGCMVIDGNVFRNKKIRVLRENVVIYEGELESLRRFKDDVQEVRQGMECGIGVKNYQDVRPGDQIEVFDVKEVARTL</sequence>
<dbReference type="SUPFAM" id="SSF50447">
    <property type="entry name" value="Translation proteins"/>
    <property type="match status" value="2"/>
</dbReference>
<protein>
    <recommendedName>
        <fullName evidence="3 9">Translation initiation factor IF-2</fullName>
    </recommendedName>
</protein>
<dbReference type="PROSITE" id="PS51722">
    <property type="entry name" value="G_TR_2"/>
    <property type="match status" value="1"/>
</dbReference>
<dbReference type="Pfam" id="PF04760">
    <property type="entry name" value="IF2_N"/>
    <property type="match status" value="2"/>
</dbReference>
<evidence type="ECO:0000256" key="2">
    <source>
        <dbReference type="ARBA" id="ARBA00007733"/>
    </source>
</evidence>
<proteinExistence type="inferred from homology"/>
<dbReference type="InterPro" id="IPR006847">
    <property type="entry name" value="IF2_N"/>
</dbReference>
<dbReference type="PANTHER" id="PTHR43381">
    <property type="entry name" value="TRANSLATION INITIATION FACTOR IF-2-RELATED"/>
    <property type="match status" value="1"/>
</dbReference>
<dbReference type="CDD" id="cd03692">
    <property type="entry name" value="mtIF2_IVc"/>
    <property type="match status" value="1"/>
</dbReference>
<keyword evidence="5 9" id="KW-0396">Initiation factor</keyword>
<feature type="binding site" evidence="9">
    <location>
        <begin position="343"/>
        <end position="350"/>
    </location>
    <ligand>
        <name>GTP</name>
        <dbReference type="ChEBI" id="CHEBI:37565"/>
    </ligand>
</feature>
<evidence type="ECO:0000256" key="12">
    <source>
        <dbReference type="SAM" id="Coils"/>
    </source>
</evidence>
<dbReference type="SUPFAM" id="SSF52540">
    <property type="entry name" value="P-loop containing nucleoside triphosphate hydrolases"/>
    <property type="match status" value="1"/>
</dbReference>
<dbReference type="InterPro" id="IPR023115">
    <property type="entry name" value="TIF_IF2_dom3"/>
</dbReference>
<feature type="binding site" evidence="9">
    <location>
        <begin position="389"/>
        <end position="393"/>
    </location>
    <ligand>
        <name>GTP</name>
        <dbReference type="ChEBI" id="CHEBI:37565"/>
    </ligand>
</feature>
<dbReference type="Pfam" id="PF11987">
    <property type="entry name" value="IF-2"/>
    <property type="match status" value="1"/>
</dbReference>
<dbReference type="InterPro" id="IPR053905">
    <property type="entry name" value="EF-G-like_DII"/>
</dbReference>
<evidence type="ECO:0000256" key="5">
    <source>
        <dbReference type="ARBA" id="ARBA00022540"/>
    </source>
</evidence>
<evidence type="ECO:0000256" key="4">
    <source>
        <dbReference type="ARBA" id="ARBA00022490"/>
    </source>
</evidence>
<reference evidence="15 16" key="1">
    <citation type="submission" date="2020-12" db="EMBL/GenBank/DDBJ databases">
        <title>Novel Thalassolituus-related marine hydrocarbonoclastic bacteria mediated algae-derived hydrocarbons mineralization in twilight zone of the northern South China Sea.</title>
        <authorList>
            <person name="Dong C."/>
        </authorList>
    </citation>
    <scope>NUCLEOTIDE SEQUENCE [LARGE SCALE GENOMIC DNA]</scope>
    <source>
        <strain evidence="15 16">IMCC1826</strain>
    </source>
</reference>
<evidence type="ECO:0000256" key="6">
    <source>
        <dbReference type="ARBA" id="ARBA00022741"/>
    </source>
</evidence>
<dbReference type="InterPro" id="IPR015760">
    <property type="entry name" value="TIF_IF2"/>
</dbReference>
<dbReference type="InterPro" id="IPR013575">
    <property type="entry name" value="IF2_assoc_dom_bac"/>
</dbReference>
<comment type="subcellular location">
    <subcellularLocation>
        <location evidence="1 9 11">Cytoplasm</location>
    </subcellularLocation>
</comment>
<dbReference type="Gene3D" id="2.40.30.10">
    <property type="entry name" value="Translation factors"/>
    <property type="match status" value="2"/>
</dbReference>
<feature type="region of interest" description="Disordered" evidence="13">
    <location>
        <begin position="134"/>
        <end position="247"/>
    </location>
</feature>
<dbReference type="PROSITE" id="PS01176">
    <property type="entry name" value="IF2"/>
    <property type="match status" value="1"/>
</dbReference>
<gene>
    <name evidence="9 15" type="primary">infB</name>
    <name evidence="15" type="ORF">I9W95_13260</name>
</gene>
<dbReference type="InterPro" id="IPR036925">
    <property type="entry name" value="TIF_IF2_dom3_sf"/>
</dbReference>
<dbReference type="InterPro" id="IPR004161">
    <property type="entry name" value="EFTu-like_2"/>
</dbReference>
<feature type="region of interest" description="G-domain" evidence="9">
    <location>
        <begin position="337"/>
        <end position="485"/>
    </location>
</feature>
<dbReference type="CDD" id="cd01887">
    <property type="entry name" value="IF2_eIF5B"/>
    <property type="match status" value="1"/>
</dbReference>
<dbReference type="InterPro" id="IPR027417">
    <property type="entry name" value="P-loop_NTPase"/>
</dbReference>
<dbReference type="SUPFAM" id="SSF52156">
    <property type="entry name" value="Initiation factor IF2/eIF5b, domain 3"/>
    <property type="match status" value="1"/>
</dbReference>
<evidence type="ECO:0000256" key="8">
    <source>
        <dbReference type="ARBA" id="ARBA00023134"/>
    </source>
</evidence>
<dbReference type="NCBIfam" id="TIGR00231">
    <property type="entry name" value="small_GTP"/>
    <property type="match status" value="1"/>
</dbReference>
<dbReference type="Pfam" id="PF00009">
    <property type="entry name" value="GTP_EFTU"/>
    <property type="match status" value="1"/>
</dbReference>
<evidence type="ECO:0000256" key="10">
    <source>
        <dbReference type="RuleBase" id="RU000644"/>
    </source>
</evidence>
<dbReference type="NCBIfam" id="TIGR00487">
    <property type="entry name" value="IF-2"/>
    <property type="match status" value="1"/>
</dbReference>
<dbReference type="Proteomes" id="UP000714380">
    <property type="component" value="Unassembled WGS sequence"/>
</dbReference>
<dbReference type="Pfam" id="PF03144">
    <property type="entry name" value="GTP_EFTU_D2"/>
    <property type="match status" value="1"/>
</dbReference>
<dbReference type="InterPro" id="IPR000178">
    <property type="entry name" value="TF_IF2_bacterial-like"/>
</dbReference>
<evidence type="ECO:0000256" key="11">
    <source>
        <dbReference type="RuleBase" id="RU000645"/>
    </source>
</evidence>
<dbReference type="InterPro" id="IPR009061">
    <property type="entry name" value="DNA-bd_dom_put_sf"/>
</dbReference>
<evidence type="ECO:0000256" key="13">
    <source>
        <dbReference type="SAM" id="MobiDB-lite"/>
    </source>
</evidence>
<comment type="caution">
    <text evidence="15">The sequence shown here is derived from an EMBL/GenBank/DDBJ whole genome shotgun (WGS) entry which is preliminary data.</text>
</comment>
<keyword evidence="12" id="KW-0175">Coiled coil</keyword>